<sequence length="656" mass="72864">MAAAEAPPWWTPDMQSLCQRRAPLPDVGRWQSTYVRYKGQTEGQVCQHGWEQATSQQVQDQLAMASNGGFAPGRTPLHSALAPLAINMRIVTAPAEFAVPVKQDRRLTPDFKVRVEVKYRGQVSFPLTVRAYILSQQEKDNLPEWSPEGAVDNDGQNERKGHPTELKGTTYITHHFEANMSGGLSSSFSGSTGVQTLQGHTVHHVVPSTVIQTPQYMASQGGMGQRYPQHPQLQLHSGLMGQRQEVITLDSSNPLSLNSGTTASAVPSLGDFSDSSNWAAMLQDFFPEGDVTTVSAEFMQGMDANSVSIKPEQVISHSDQKIIISENVLQEEGVLMHDFEFLNLEFMKPTRMSKVYACFACTVLERDLLYCIFHIPTVGICRAEQRAKACERLSIPRRVMDQSNANSQCETSEANSCYPQSRKRIGEASERGESTRNPGGWNPVMDRLPASPPNHSSGDTMPHSRNALREWILEEYESRGWRRRLTEMDLRTLESQAGFPAGGGDVDVSPIQWEEFTTQFRDVLGLLTKISAVWNHEDPCVISGLDMDRGRTAQALAKEPSGTFICRLSWSEPGSLVLTCKVAPGTPAADGDGLLHVIIGAKDLNERRVDTWIRDYPAATHVLDVYTHKRVDKRKVFASNYTRLRLMDDLDSMSQG</sequence>
<organism evidence="2 3">
    <name type="scientific">Ostreobium quekettii</name>
    <dbReference type="NCBI Taxonomy" id="121088"/>
    <lineage>
        <taxon>Eukaryota</taxon>
        <taxon>Viridiplantae</taxon>
        <taxon>Chlorophyta</taxon>
        <taxon>core chlorophytes</taxon>
        <taxon>Ulvophyceae</taxon>
        <taxon>TCBD clade</taxon>
        <taxon>Bryopsidales</taxon>
        <taxon>Ostreobineae</taxon>
        <taxon>Ostreobiaceae</taxon>
        <taxon>Ostreobium</taxon>
    </lineage>
</organism>
<evidence type="ECO:0000313" key="3">
    <source>
        <dbReference type="Proteomes" id="UP000708148"/>
    </source>
</evidence>
<feature type="region of interest" description="Disordered" evidence="1">
    <location>
        <begin position="420"/>
        <end position="463"/>
    </location>
</feature>
<feature type="compositionally biased region" description="Basic and acidic residues" evidence="1">
    <location>
        <begin position="424"/>
        <end position="434"/>
    </location>
</feature>
<dbReference type="InterPro" id="IPR036860">
    <property type="entry name" value="SH2_dom_sf"/>
</dbReference>
<dbReference type="SUPFAM" id="SSF55550">
    <property type="entry name" value="SH2 domain"/>
    <property type="match status" value="1"/>
</dbReference>
<proteinExistence type="predicted"/>
<comment type="caution">
    <text evidence="2">The sequence shown here is derived from an EMBL/GenBank/DDBJ whole genome shotgun (WGS) entry which is preliminary data.</text>
</comment>
<evidence type="ECO:0000313" key="2">
    <source>
        <dbReference type="EMBL" id="CAD7701308.1"/>
    </source>
</evidence>
<dbReference type="AlphaFoldDB" id="A0A8S1J292"/>
<evidence type="ECO:0008006" key="4">
    <source>
        <dbReference type="Google" id="ProtNLM"/>
    </source>
</evidence>
<name>A0A8S1J292_9CHLO</name>
<dbReference type="Gene3D" id="3.30.505.10">
    <property type="entry name" value="SH2 domain"/>
    <property type="match status" value="1"/>
</dbReference>
<feature type="region of interest" description="Disordered" evidence="1">
    <location>
        <begin position="140"/>
        <end position="166"/>
    </location>
</feature>
<accession>A0A8S1J292</accession>
<protein>
    <recommendedName>
        <fullName evidence="4">SH2 domain-containing protein</fullName>
    </recommendedName>
</protein>
<dbReference type="EMBL" id="CAJHUC010001491">
    <property type="protein sequence ID" value="CAD7701308.1"/>
    <property type="molecule type" value="Genomic_DNA"/>
</dbReference>
<dbReference type="OrthoDB" id="541552at2759"/>
<evidence type="ECO:0000256" key="1">
    <source>
        <dbReference type="SAM" id="MobiDB-lite"/>
    </source>
</evidence>
<reference evidence="2" key="1">
    <citation type="submission" date="2020-12" db="EMBL/GenBank/DDBJ databases">
        <authorList>
            <person name="Iha C."/>
        </authorList>
    </citation>
    <scope>NUCLEOTIDE SEQUENCE</scope>
</reference>
<gene>
    <name evidence="2" type="ORF">OSTQU699_LOCUS6667</name>
</gene>
<feature type="compositionally biased region" description="Basic and acidic residues" evidence="1">
    <location>
        <begin position="156"/>
        <end position="165"/>
    </location>
</feature>
<dbReference type="Proteomes" id="UP000708148">
    <property type="component" value="Unassembled WGS sequence"/>
</dbReference>
<keyword evidence="3" id="KW-1185">Reference proteome</keyword>